<dbReference type="InterPro" id="IPR003658">
    <property type="entry name" value="Anti-sigma_ant"/>
</dbReference>
<feature type="domain" description="STAS" evidence="3">
    <location>
        <begin position="1"/>
        <end position="101"/>
    </location>
</feature>
<dbReference type="InterPro" id="IPR036513">
    <property type="entry name" value="STAS_dom_sf"/>
</dbReference>
<comment type="caution">
    <text evidence="4">The sequence shown here is derived from an EMBL/GenBank/DDBJ whole genome shotgun (WGS) entry which is preliminary data.</text>
</comment>
<dbReference type="PROSITE" id="PS50801">
    <property type="entry name" value="STAS"/>
    <property type="match status" value="1"/>
</dbReference>
<dbReference type="SUPFAM" id="SSF52091">
    <property type="entry name" value="SpoIIaa-like"/>
    <property type="match status" value="1"/>
</dbReference>
<dbReference type="InterPro" id="IPR002645">
    <property type="entry name" value="STAS_dom"/>
</dbReference>
<dbReference type="PANTHER" id="PTHR33495">
    <property type="entry name" value="ANTI-SIGMA FACTOR ANTAGONIST TM_1081-RELATED-RELATED"/>
    <property type="match status" value="1"/>
</dbReference>
<evidence type="ECO:0000313" key="5">
    <source>
        <dbReference type="Proteomes" id="UP000276103"/>
    </source>
</evidence>
<evidence type="ECO:0000313" key="4">
    <source>
        <dbReference type="EMBL" id="RUS97824.1"/>
    </source>
</evidence>
<gene>
    <name evidence="4" type="ORF">DSM107003_16990</name>
</gene>
<dbReference type="OrthoDB" id="514124at2"/>
<dbReference type="Gene3D" id="3.30.750.24">
    <property type="entry name" value="STAS domain"/>
    <property type="match status" value="1"/>
</dbReference>
<evidence type="ECO:0000256" key="1">
    <source>
        <dbReference type="ARBA" id="ARBA00009013"/>
    </source>
</evidence>
<dbReference type="CDD" id="cd07043">
    <property type="entry name" value="STAS_anti-anti-sigma_factors"/>
    <property type="match status" value="1"/>
</dbReference>
<accession>A0A3S1ABS8</accession>
<dbReference type="Proteomes" id="UP000276103">
    <property type="component" value="Unassembled WGS sequence"/>
</dbReference>
<comment type="similarity">
    <text evidence="1 2">Belongs to the anti-sigma-factor antagonist family.</text>
</comment>
<dbReference type="PANTHER" id="PTHR33495:SF2">
    <property type="entry name" value="ANTI-SIGMA FACTOR ANTAGONIST TM_1081-RELATED"/>
    <property type="match status" value="1"/>
</dbReference>
<dbReference type="EMBL" id="RSCM01000004">
    <property type="protein sequence ID" value="RUS97824.1"/>
    <property type="molecule type" value="Genomic_DNA"/>
</dbReference>
<evidence type="ECO:0000259" key="3">
    <source>
        <dbReference type="PROSITE" id="PS50801"/>
    </source>
</evidence>
<dbReference type="GO" id="GO:0043856">
    <property type="term" value="F:anti-sigma factor antagonist activity"/>
    <property type="evidence" value="ECO:0007669"/>
    <property type="project" value="InterPro"/>
</dbReference>
<dbReference type="AlphaFoldDB" id="A0A3S1ABS8"/>
<name>A0A3S1ABS8_ANAVA</name>
<dbReference type="NCBIfam" id="TIGR00377">
    <property type="entry name" value="ant_ant_sig"/>
    <property type="match status" value="1"/>
</dbReference>
<reference evidence="4 5" key="1">
    <citation type="journal article" date="2019" name="Genome Biol. Evol.">
        <title>Day and night: Metabolic profiles and evolutionary relationships of six axenic non-marine cyanobacteria.</title>
        <authorList>
            <person name="Will S.E."/>
            <person name="Henke P."/>
            <person name="Boedeker C."/>
            <person name="Huang S."/>
            <person name="Brinkmann H."/>
            <person name="Rohde M."/>
            <person name="Jarek M."/>
            <person name="Friedl T."/>
            <person name="Seufert S."/>
            <person name="Schumacher M."/>
            <person name="Overmann J."/>
            <person name="Neumann-Schaal M."/>
            <person name="Petersen J."/>
        </authorList>
    </citation>
    <scope>NUCLEOTIDE SEQUENCE [LARGE SCALE GENOMIC DNA]</scope>
    <source>
        <strain evidence="4 5">SAG 1403-4b</strain>
    </source>
</reference>
<evidence type="ECO:0000256" key="2">
    <source>
        <dbReference type="RuleBase" id="RU003749"/>
    </source>
</evidence>
<sequence>MLKTLNQPKLTVIRPQGCLNATNAWEFEQEMTSALVQEDTSTIVLVDLGSVEAIDSAGLMALVSALKLADSLGRTFRLSAISPTIRIIFELTQLDRVFEIF</sequence>
<organism evidence="4 5">
    <name type="scientific">Trichormus variabilis SAG 1403-4b</name>
    <dbReference type="NCBI Taxonomy" id="447716"/>
    <lineage>
        <taxon>Bacteria</taxon>
        <taxon>Bacillati</taxon>
        <taxon>Cyanobacteriota</taxon>
        <taxon>Cyanophyceae</taxon>
        <taxon>Nostocales</taxon>
        <taxon>Nostocaceae</taxon>
        <taxon>Trichormus</taxon>
    </lineage>
</organism>
<protein>
    <recommendedName>
        <fullName evidence="2">Anti-sigma factor antagonist</fullName>
    </recommendedName>
</protein>
<dbReference type="Pfam" id="PF01740">
    <property type="entry name" value="STAS"/>
    <property type="match status" value="1"/>
</dbReference>
<proteinExistence type="inferred from homology"/>
<dbReference type="RefSeq" id="WP_127053532.1">
    <property type="nucleotide sequence ID" value="NZ_RSCM01000004.1"/>
</dbReference>
<keyword evidence="5" id="KW-1185">Reference proteome</keyword>